<dbReference type="AlphaFoldDB" id="Q6H4Y0"/>
<reference evidence="3" key="3">
    <citation type="journal article" date="2005" name="Nature">
        <title>The map-based sequence of the rice genome.</title>
        <authorList>
            <consortium name="International rice genome sequencing project (IRGSP)"/>
            <person name="Matsumoto T."/>
            <person name="Wu J."/>
            <person name="Kanamori H."/>
            <person name="Katayose Y."/>
            <person name="Fujisawa M."/>
            <person name="Namiki N."/>
            <person name="Mizuno H."/>
            <person name="Yamamoto K."/>
            <person name="Antonio B.A."/>
            <person name="Baba T."/>
            <person name="Sakata K."/>
            <person name="Nagamura Y."/>
            <person name="Aoki H."/>
            <person name="Arikawa K."/>
            <person name="Arita K."/>
            <person name="Bito T."/>
            <person name="Chiden Y."/>
            <person name="Fujitsuka N."/>
            <person name="Fukunaka R."/>
            <person name="Hamada M."/>
            <person name="Harada C."/>
            <person name="Hayashi A."/>
            <person name="Hijishita S."/>
            <person name="Honda M."/>
            <person name="Hosokawa S."/>
            <person name="Ichikawa Y."/>
            <person name="Idonuma A."/>
            <person name="Iijima M."/>
            <person name="Ikeda M."/>
            <person name="Ikeno M."/>
            <person name="Ito K."/>
            <person name="Ito S."/>
            <person name="Ito T."/>
            <person name="Ito Y."/>
            <person name="Ito Y."/>
            <person name="Iwabuchi A."/>
            <person name="Kamiya K."/>
            <person name="Karasawa W."/>
            <person name="Kurita K."/>
            <person name="Katagiri S."/>
            <person name="Kikuta A."/>
            <person name="Kobayashi H."/>
            <person name="Kobayashi N."/>
            <person name="Machita K."/>
            <person name="Maehara T."/>
            <person name="Masukawa M."/>
            <person name="Mizubayashi T."/>
            <person name="Mukai Y."/>
            <person name="Nagasaki H."/>
            <person name="Nagata Y."/>
            <person name="Naito S."/>
            <person name="Nakashima M."/>
            <person name="Nakama Y."/>
            <person name="Nakamichi Y."/>
            <person name="Nakamura M."/>
            <person name="Meguro A."/>
            <person name="Negishi M."/>
            <person name="Ohta I."/>
            <person name="Ohta T."/>
            <person name="Okamoto M."/>
            <person name="Ono N."/>
            <person name="Saji S."/>
            <person name="Sakaguchi M."/>
            <person name="Sakai K."/>
            <person name="Shibata M."/>
            <person name="Shimokawa T."/>
            <person name="Song J."/>
            <person name="Takazaki Y."/>
            <person name="Terasawa K."/>
            <person name="Tsugane M."/>
            <person name="Tsuji K."/>
            <person name="Ueda S."/>
            <person name="Waki K."/>
            <person name="Yamagata H."/>
            <person name="Yamamoto M."/>
            <person name="Yamamoto S."/>
            <person name="Yamane H."/>
            <person name="Yoshiki S."/>
            <person name="Yoshihara R."/>
            <person name="Yukawa K."/>
            <person name="Zhong H."/>
            <person name="Yano M."/>
            <person name="Yuan Q."/>
            <person name="Ouyang S."/>
            <person name="Liu J."/>
            <person name="Jones K.M."/>
            <person name="Gansberger K."/>
            <person name="Moffat K."/>
            <person name="Hill J."/>
            <person name="Bera J."/>
            <person name="Fadrosh D."/>
            <person name="Jin S."/>
            <person name="Johri S."/>
            <person name="Kim M."/>
            <person name="Overton L."/>
            <person name="Reardon M."/>
            <person name="Tsitrin T."/>
            <person name="Vuong H."/>
            <person name="Weaver B."/>
            <person name="Ciecko A."/>
            <person name="Tallon L."/>
            <person name="Jackson J."/>
            <person name="Pai G."/>
            <person name="Aken S.V."/>
            <person name="Utterback T."/>
            <person name="Reidmuller S."/>
            <person name="Feldblyum T."/>
            <person name="Hsiao J."/>
            <person name="Zismann V."/>
            <person name="Iobst S."/>
            <person name="de Vazeille A.R."/>
            <person name="Buell C.R."/>
            <person name="Ying K."/>
            <person name="Li Y."/>
            <person name="Lu T."/>
            <person name="Huang Y."/>
            <person name="Zhao Q."/>
            <person name="Feng Q."/>
            <person name="Zhang L."/>
            <person name="Zhu J."/>
            <person name="Weng Q."/>
            <person name="Mu J."/>
            <person name="Lu Y."/>
            <person name="Fan D."/>
            <person name="Liu Y."/>
            <person name="Guan J."/>
            <person name="Zhang Y."/>
            <person name="Yu S."/>
            <person name="Liu X."/>
            <person name="Zhang Y."/>
            <person name="Hong G."/>
            <person name="Han B."/>
            <person name="Choisne N."/>
            <person name="Demange N."/>
            <person name="Orjeda G."/>
            <person name="Samain S."/>
            <person name="Cattolico L."/>
            <person name="Pelletier E."/>
            <person name="Couloux A."/>
            <person name="Segurens B."/>
            <person name="Wincker P."/>
            <person name="D'Hont A."/>
            <person name="Scarpelli C."/>
            <person name="Weissenbach J."/>
            <person name="Salanoubat M."/>
            <person name="Quetier F."/>
            <person name="Yu Y."/>
            <person name="Kim H.R."/>
            <person name="Rambo T."/>
            <person name="Currie J."/>
            <person name="Collura K."/>
            <person name="Luo M."/>
            <person name="Yang T."/>
            <person name="Ammiraju J.S.S."/>
            <person name="Engler F."/>
            <person name="Soderlund C."/>
            <person name="Wing R.A."/>
            <person name="Palmer L.E."/>
            <person name="de la Bastide M."/>
            <person name="Spiegel L."/>
            <person name="Nascimento L."/>
            <person name="Zutavern T."/>
            <person name="O'Shaughnessy A."/>
            <person name="Dike S."/>
            <person name="Dedhia N."/>
            <person name="Preston R."/>
            <person name="Balija V."/>
            <person name="McCombie W.R."/>
            <person name="Chow T."/>
            <person name="Chen H."/>
            <person name="Chung M."/>
            <person name="Chen C."/>
            <person name="Shaw J."/>
            <person name="Wu H."/>
            <person name="Hsiao K."/>
            <person name="Chao Y."/>
            <person name="Chu M."/>
            <person name="Cheng C."/>
            <person name="Hour A."/>
            <person name="Lee P."/>
            <person name="Lin S."/>
            <person name="Lin Y."/>
            <person name="Liou J."/>
            <person name="Liu S."/>
            <person name="Hsing Y."/>
            <person name="Raghuvanshi S."/>
            <person name="Mohanty A."/>
            <person name="Bharti A.K."/>
            <person name="Gaur A."/>
            <person name="Gupta V."/>
            <person name="Kumar D."/>
            <person name="Ravi V."/>
            <person name="Vij S."/>
            <person name="Kapur A."/>
            <person name="Khurana P."/>
            <person name="Khurana P."/>
            <person name="Khurana J.P."/>
            <person name="Tyagi A.K."/>
            <person name="Gaikwad K."/>
            <person name="Singh A."/>
            <person name="Dalal V."/>
            <person name="Srivastava S."/>
            <person name="Dixit A."/>
            <person name="Pal A.K."/>
            <person name="Ghazi I.A."/>
            <person name="Yadav M."/>
            <person name="Pandit A."/>
            <person name="Bhargava A."/>
            <person name="Sureshbabu K."/>
            <person name="Batra K."/>
            <person name="Sharma T.R."/>
            <person name="Mohapatra T."/>
            <person name="Singh N.K."/>
            <person name="Messing J."/>
            <person name="Nelson A.B."/>
            <person name="Fuks G."/>
            <person name="Kavchok S."/>
            <person name="Keizer G."/>
            <person name="Linton E."/>
            <person name="Llaca V."/>
            <person name="Song R."/>
            <person name="Tanyolac B."/>
            <person name="Young S."/>
            <person name="Ho-Il K."/>
            <person name="Hahn J.H."/>
            <person name="Sangsakoo G."/>
            <person name="Vanavichit A."/>
            <person name="de Mattos Luiz.A.T."/>
            <person name="Zimmer P.D."/>
            <person name="Malone G."/>
            <person name="Dellagostin O."/>
            <person name="de Oliveira A.C."/>
            <person name="Bevan M."/>
            <person name="Bancroft I."/>
            <person name="Minx P."/>
            <person name="Cordum H."/>
            <person name="Wilson R."/>
            <person name="Cheng Z."/>
            <person name="Jin W."/>
            <person name="Jiang J."/>
            <person name="Leong S.A."/>
            <person name="Iwama H."/>
            <person name="Gojobori T."/>
            <person name="Itoh T."/>
            <person name="Niimura Y."/>
            <person name="Fujii Y."/>
            <person name="Habara T."/>
            <person name="Sakai H."/>
            <person name="Sato Y."/>
            <person name="Wilson G."/>
            <person name="Kumar K."/>
            <person name="McCouch S."/>
            <person name="Juretic N."/>
            <person name="Hoen D."/>
            <person name="Wright S."/>
            <person name="Bruskiewich R."/>
            <person name="Bureau T."/>
            <person name="Miyao A."/>
            <person name="Hirochika H."/>
            <person name="Nishikawa T."/>
            <person name="Kadowaki K."/>
            <person name="Sugiura M."/>
            <person name="Burr B."/>
            <person name="Sasaki T."/>
        </authorList>
    </citation>
    <scope>NUCLEOTIDE SEQUENCE [LARGE SCALE GENOMIC DNA]</scope>
    <source>
        <strain evidence="3">cv. Nipponbare</strain>
    </source>
</reference>
<proteinExistence type="predicted"/>
<reference evidence="3" key="4">
    <citation type="journal article" date="2008" name="Nucleic Acids Res.">
        <title>The rice annotation project database (RAP-DB): 2008 update.</title>
        <authorList>
            <consortium name="The rice annotation project (RAP)"/>
        </authorList>
    </citation>
    <scope>GENOME REANNOTATION</scope>
    <source>
        <strain evidence="3">cv. Nipponbare</strain>
    </source>
</reference>
<name>Q6H4Y0_ORYSJ</name>
<gene>
    <name evidence="1" type="ORF">OSJNBa0023I17.17</name>
    <name evidence="2" type="ORF">OSJNBa0085K21.1</name>
</gene>
<evidence type="ECO:0000313" key="3">
    <source>
        <dbReference type="Proteomes" id="UP000000763"/>
    </source>
</evidence>
<reference evidence="1" key="1">
    <citation type="submission" date="2002-03" db="EMBL/GenBank/DDBJ databases">
        <title>Oryza sativa nipponbare(GA3) genomic DNA, chromosome 2, BAC clone:OSJNBa0023I17.</title>
        <authorList>
            <person name="Sasaki T."/>
            <person name="Matsumoto T."/>
            <person name="Yamamoto K."/>
        </authorList>
    </citation>
    <scope>NUCLEOTIDE SEQUENCE</scope>
</reference>
<evidence type="ECO:0000313" key="1">
    <source>
        <dbReference type="EMBL" id="BAD25550.1"/>
    </source>
</evidence>
<dbReference type="EMBL" id="AP005804">
    <property type="protein sequence ID" value="BAD26219.1"/>
    <property type="molecule type" value="Genomic_DNA"/>
</dbReference>
<organism evidence="2 3">
    <name type="scientific">Oryza sativa subsp. japonica</name>
    <name type="common">Rice</name>
    <dbReference type="NCBI Taxonomy" id="39947"/>
    <lineage>
        <taxon>Eukaryota</taxon>
        <taxon>Viridiplantae</taxon>
        <taxon>Streptophyta</taxon>
        <taxon>Embryophyta</taxon>
        <taxon>Tracheophyta</taxon>
        <taxon>Spermatophyta</taxon>
        <taxon>Magnoliopsida</taxon>
        <taxon>Liliopsida</taxon>
        <taxon>Poales</taxon>
        <taxon>Poaceae</taxon>
        <taxon>BOP clade</taxon>
        <taxon>Oryzoideae</taxon>
        <taxon>Oryzeae</taxon>
        <taxon>Oryzinae</taxon>
        <taxon>Oryza</taxon>
        <taxon>Oryza sativa</taxon>
    </lineage>
</organism>
<dbReference type="EMBL" id="AP004863">
    <property type="protein sequence ID" value="BAD25550.1"/>
    <property type="molecule type" value="Genomic_DNA"/>
</dbReference>
<reference evidence="2" key="2">
    <citation type="submission" date="2002-10" db="EMBL/GenBank/DDBJ databases">
        <title>Oryza sativa nipponbare(GA3) genomic DNA, chromosome 2, BAC clone:OSJNBa0085K21.</title>
        <authorList>
            <person name="Sasaki T."/>
            <person name="Matsumoto T."/>
            <person name="Katayose Y."/>
        </authorList>
    </citation>
    <scope>NUCLEOTIDE SEQUENCE</scope>
</reference>
<evidence type="ECO:0000313" key="2">
    <source>
        <dbReference type="EMBL" id="BAD26219.1"/>
    </source>
</evidence>
<dbReference type="Proteomes" id="UP000000763">
    <property type="component" value="Chromosome 2"/>
</dbReference>
<accession>Q6H4Y0</accession>
<protein>
    <submittedName>
        <fullName evidence="2">Uncharacterized protein</fullName>
    </submittedName>
</protein>
<sequence>MGAPYFTAVGGRSSMSNILGIEHKNLLRGFDEVREFVADQISLRAFVSIEVDECEILLTWQEKVQFVGHVVIA</sequence>